<evidence type="ECO:0000259" key="2">
    <source>
        <dbReference type="PROSITE" id="PS50937"/>
    </source>
</evidence>
<sequence>MKIGEIAKLSGVSTRTIDYYTVSGLLQSQRTKTNYRLYPASSLQTLKRIQVLKKQRLSISEIKDVLATQETSETTLLVDEVYEEFECLQRKITRLEEQLKDAPSPVKLHISKALEHQLAAITALIALL</sequence>
<gene>
    <name evidence="3" type="ORF">AUO94_13805</name>
</gene>
<keyword evidence="4" id="KW-1185">Reference proteome</keyword>
<dbReference type="SUPFAM" id="SSF46955">
    <property type="entry name" value="Putative DNA-binding domain"/>
    <property type="match status" value="1"/>
</dbReference>
<dbReference type="PANTHER" id="PTHR30204">
    <property type="entry name" value="REDOX-CYCLING DRUG-SENSING TRANSCRIPTIONAL ACTIVATOR SOXR"/>
    <property type="match status" value="1"/>
</dbReference>
<dbReference type="Gene3D" id="1.10.1660.10">
    <property type="match status" value="1"/>
</dbReference>
<dbReference type="InterPro" id="IPR047057">
    <property type="entry name" value="MerR_fam"/>
</dbReference>
<reference evidence="3" key="1">
    <citation type="submission" date="2016-01" db="EMBL/GenBank/DDBJ databases">
        <title>Complete genome of Planococcus kocurri type strain.</title>
        <authorList>
            <person name="See-Too W.S."/>
        </authorList>
    </citation>
    <scope>NUCLEOTIDE SEQUENCE [LARGE SCALE GENOMIC DNA]</scope>
    <source>
        <strain evidence="3">ATCC 43650</strain>
    </source>
</reference>
<dbReference type="PRINTS" id="PR00040">
    <property type="entry name" value="HTHMERR"/>
</dbReference>
<feature type="domain" description="HTH merR-type" evidence="2">
    <location>
        <begin position="1"/>
        <end position="68"/>
    </location>
</feature>
<dbReference type="InterPro" id="IPR000551">
    <property type="entry name" value="MerR-type_HTH_dom"/>
</dbReference>
<dbReference type="Proteomes" id="UP000065533">
    <property type="component" value="Chromosome"/>
</dbReference>
<dbReference type="InterPro" id="IPR009061">
    <property type="entry name" value="DNA-bd_dom_put_sf"/>
</dbReference>
<organism evidence="3 4">
    <name type="scientific">Planococcus kocurii</name>
    <dbReference type="NCBI Taxonomy" id="1374"/>
    <lineage>
        <taxon>Bacteria</taxon>
        <taxon>Bacillati</taxon>
        <taxon>Bacillota</taxon>
        <taxon>Bacilli</taxon>
        <taxon>Bacillales</taxon>
        <taxon>Caryophanaceae</taxon>
        <taxon>Planococcus</taxon>
    </lineage>
</organism>
<protein>
    <submittedName>
        <fullName evidence="3">MerR family transcriptional regulator</fullName>
    </submittedName>
</protein>
<evidence type="ECO:0000313" key="3">
    <source>
        <dbReference type="EMBL" id="ALS79633.1"/>
    </source>
</evidence>
<proteinExistence type="predicted"/>
<evidence type="ECO:0000313" key="4">
    <source>
        <dbReference type="Proteomes" id="UP000065533"/>
    </source>
</evidence>
<dbReference type="RefSeq" id="WP_058386280.1">
    <property type="nucleotide sequence ID" value="NZ_CP013661.2"/>
</dbReference>
<name>A0ABM5WZ41_9BACL</name>
<dbReference type="PROSITE" id="PS50937">
    <property type="entry name" value="HTH_MERR_2"/>
    <property type="match status" value="1"/>
</dbReference>
<keyword evidence="1" id="KW-0238">DNA-binding</keyword>
<dbReference type="SMART" id="SM00422">
    <property type="entry name" value="HTH_MERR"/>
    <property type="match status" value="1"/>
</dbReference>
<dbReference type="EMBL" id="CP013661">
    <property type="protein sequence ID" value="ALS79633.1"/>
    <property type="molecule type" value="Genomic_DNA"/>
</dbReference>
<accession>A0ABM5WZ41</accession>
<evidence type="ECO:0000256" key="1">
    <source>
        <dbReference type="ARBA" id="ARBA00023125"/>
    </source>
</evidence>
<dbReference type="Pfam" id="PF13411">
    <property type="entry name" value="MerR_1"/>
    <property type="match status" value="1"/>
</dbReference>
<dbReference type="PANTHER" id="PTHR30204:SF95">
    <property type="entry name" value="HTH-TYPE TRANSCRIPTIONAL REGULATOR CUER"/>
    <property type="match status" value="1"/>
</dbReference>